<dbReference type="KEGG" id="cwo:Cwoe_0557"/>
<dbReference type="InterPro" id="IPR040632">
    <property type="entry name" value="Sulfotransfer_4"/>
</dbReference>
<dbReference type="PANTHER" id="PTHR36978:SF4">
    <property type="entry name" value="P-LOOP CONTAINING NUCLEOSIDE TRIPHOSPHATE HYDROLASE PROTEIN"/>
    <property type="match status" value="1"/>
</dbReference>
<protein>
    <recommendedName>
        <fullName evidence="3">Sulfotransferase family protein</fullName>
    </recommendedName>
</protein>
<gene>
    <name evidence="1" type="ordered locus">Cwoe_0557</name>
</gene>
<dbReference type="Proteomes" id="UP000008229">
    <property type="component" value="Chromosome"/>
</dbReference>
<dbReference type="Gene3D" id="3.40.50.300">
    <property type="entry name" value="P-loop containing nucleotide triphosphate hydrolases"/>
    <property type="match status" value="1"/>
</dbReference>
<dbReference type="SUPFAM" id="SSF52540">
    <property type="entry name" value="P-loop containing nucleoside triphosphate hydrolases"/>
    <property type="match status" value="1"/>
</dbReference>
<dbReference type="STRING" id="469383.Cwoe_0557"/>
<reference evidence="1 2" key="1">
    <citation type="journal article" date="2010" name="Stand. Genomic Sci.">
        <title>Complete genome sequence of Conexibacter woesei type strain (ID131577).</title>
        <authorList>
            <person name="Pukall R."/>
            <person name="Lapidus A."/>
            <person name="Glavina Del Rio T."/>
            <person name="Copeland A."/>
            <person name="Tice H."/>
            <person name="Cheng J.-F."/>
            <person name="Lucas S."/>
            <person name="Chen F."/>
            <person name="Nolan M."/>
            <person name="Bruce D."/>
            <person name="Goodwin L."/>
            <person name="Pitluck S."/>
            <person name="Mavromatis K."/>
            <person name="Ivanova N."/>
            <person name="Ovchinnikova G."/>
            <person name="Pati A."/>
            <person name="Chen A."/>
            <person name="Palaniappan K."/>
            <person name="Land M."/>
            <person name="Hauser L."/>
            <person name="Chang Y.-J."/>
            <person name="Jeffries C.D."/>
            <person name="Chain P."/>
            <person name="Meincke L."/>
            <person name="Sims D."/>
            <person name="Brettin T."/>
            <person name="Detter J.C."/>
            <person name="Rohde M."/>
            <person name="Goeker M."/>
            <person name="Bristow J."/>
            <person name="Eisen J.A."/>
            <person name="Markowitz V."/>
            <person name="Kyrpides N.C."/>
            <person name="Klenk H.-P."/>
            <person name="Hugenholtz P."/>
        </authorList>
    </citation>
    <scope>NUCLEOTIDE SEQUENCE [LARGE SCALE GENOMIC DNA]</scope>
    <source>
        <strain evidence="2">DSM 14684 / CIP 108061 / JCM 11494 / NBRC 100937 / ID131577</strain>
    </source>
</reference>
<organism evidence="1 2">
    <name type="scientific">Conexibacter woesei (strain DSM 14684 / CCUG 47730 / CIP 108061 / JCM 11494 / NBRC 100937 / ID131577)</name>
    <dbReference type="NCBI Taxonomy" id="469383"/>
    <lineage>
        <taxon>Bacteria</taxon>
        <taxon>Bacillati</taxon>
        <taxon>Actinomycetota</taxon>
        <taxon>Thermoleophilia</taxon>
        <taxon>Solirubrobacterales</taxon>
        <taxon>Conexibacteraceae</taxon>
        <taxon>Conexibacter</taxon>
    </lineage>
</organism>
<keyword evidence="2" id="KW-1185">Reference proteome</keyword>
<evidence type="ECO:0000313" key="2">
    <source>
        <dbReference type="Proteomes" id="UP000008229"/>
    </source>
</evidence>
<dbReference type="EMBL" id="CP001854">
    <property type="protein sequence ID" value="ADB48992.1"/>
    <property type="molecule type" value="Genomic_DNA"/>
</dbReference>
<dbReference type="eggNOG" id="COG1216">
    <property type="taxonomic scope" value="Bacteria"/>
</dbReference>
<dbReference type="OrthoDB" id="285690at2"/>
<reference evidence="2" key="2">
    <citation type="submission" date="2010-01" db="EMBL/GenBank/DDBJ databases">
        <title>The complete genome of Conexibacter woesei DSM 14684.</title>
        <authorList>
            <consortium name="US DOE Joint Genome Institute (JGI-PGF)"/>
            <person name="Lucas S."/>
            <person name="Copeland A."/>
            <person name="Lapidus A."/>
            <person name="Glavina del Rio T."/>
            <person name="Dalin E."/>
            <person name="Tice H."/>
            <person name="Bruce D."/>
            <person name="Goodwin L."/>
            <person name="Pitluck S."/>
            <person name="Kyrpides N."/>
            <person name="Mavromatis K."/>
            <person name="Ivanova N."/>
            <person name="Mikhailova N."/>
            <person name="Chertkov O."/>
            <person name="Brettin T."/>
            <person name="Detter J.C."/>
            <person name="Han C."/>
            <person name="Larimer F."/>
            <person name="Land M."/>
            <person name="Hauser L."/>
            <person name="Markowitz V."/>
            <person name="Cheng J.-F."/>
            <person name="Hugenholtz P."/>
            <person name="Woyke T."/>
            <person name="Wu D."/>
            <person name="Pukall R."/>
            <person name="Steenblock K."/>
            <person name="Schneider S."/>
            <person name="Klenk H.-P."/>
            <person name="Eisen J.A."/>
        </authorList>
    </citation>
    <scope>NUCLEOTIDE SEQUENCE [LARGE SCALE GENOMIC DNA]</scope>
    <source>
        <strain evidence="2">DSM 14684 / CIP 108061 / JCM 11494 / NBRC 100937 / ID131577</strain>
    </source>
</reference>
<evidence type="ECO:0008006" key="3">
    <source>
        <dbReference type="Google" id="ProtNLM"/>
    </source>
</evidence>
<dbReference type="Pfam" id="PF17784">
    <property type="entry name" value="Sulfotransfer_4"/>
    <property type="match status" value="1"/>
</dbReference>
<accession>D3F8C2</accession>
<name>D3F8C2_CONWI</name>
<dbReference type="InterPro" id="IPR027417">
    <property type="entry name" value="P-loop_NTPase"/>
</dbReference>
<dbReference type="HOGENOM" id="CLU_061199_2_0_11"/>
<dbReference type="PANTHER" id="PTHR36978">
    <property type="entry name" value="P-LOOP CONTAINING NUCLEOTIDE TRIPHOSPHATE HYDROLASE"/>
    <property type="match status" value="1"/>
</dbReference>
<dbReference type="AlphaFoldDB" id="D3F8C2"/>
<dbReference type="RefSeq" id="WP_012932045.1">
    <property type="nucleotide sequence ID" value="NC_013739.1"/>
</dbReference>
<sequence>MKLIGAGLPRTATTTQMIALEMLGLPCYHMRDMMADPATSIPQWRKAFEGNGDWDALFAGKESIVDWPGSYHWRELMDVYPDAKVLLSVRSPESWVASMHNTIAQIWFGDTLMHHLAMAQYRIDPLYASWLDVMNDMWTKADIMVKSRGDPAEMAAGMERWNQDVIDTVPADRLLVWNPKDGWEPLCAFLELDVPSQPLPNVNDTENFQKNLIMRPAIDAINRWWEENGGLADKVPQRPA</sequence>
<evidence type="ECO:0000313" key="1">
    <source>
        <dbReference type="EMBL" id="ADB48992.1"/>
    </source>
</evidence>
<proteinExistence type="predicted"/>